<keyword evidence="9 15" id="KW-0378">Hydrolase</keyword>
<name>A0AAN9YPV2_9PEZI</name>
<evidence type="ECO:0000256" key="10">
    <source>
        <dbReference type="ARBA" id="ARBA00022833"/>
    </source>
</evidence>
<feature type="transmembrane region" description="Helical" evidence="17">
    <location>
        <begin position="509"/>
        <end position="530"/>
    </location>
</feature>
<dbReference type="GO" id="GO:0046872">
    <property type="term" value="F:metal ion binding"/>
    <property type="evidence" value="ECO:0007669"/>
    <property type="project" value="UniProtKB-KW"/>
</dbReference>
<keyword evidence="10 15" id="KW-0862">Zinc</keyword>
<proteinExistence type="inferred from homology"/>
<feature type="domain" description="Peptidase M28" evidence="18">
    <location>
        <begin position="194"/>
        <end position="364"/>
    </location>
</feature>
<evidence type="ECO:0000256" key="17">
    <source>
        <dbReference type="SAM" id="Phobius"/>
    </source>
</evidence>
<evidence type="ECO:0000256" key="14">
    <source>
        <dbReference type="ARBA" id="ARBA00023180"/>
    </source>
</evidence>
<dbReference type="Pfam" id="PF04389">
    <property type="entry name" value="Peptidase_M28"/>
    <property type="match status" value="1"/>
</dbReference>
<dbReference type="AlphaFoldDB" id="A0AAN9YPV2"/>
<evidence type="ECO:0000256" key="8">
    <source>
        <dbReference type="ARBA" id="ARBA00022723"/>
    </source>
</evidence>
<evidence type="ECO:0000256" key="3">
    <source>
        <dbReference type="ARBA" id="ARBA00004128"/>
    </source>
</evidence>
<dbReference type="InterPro" id="IPR053976">
    <property type="entry name" value="PFF1_TM"/>
</dbReference>
<feature type="domain" description="Vacuolar membrane protease C-terminal" evidence="19">
    <location>
        <begin position="805"/>
        <end position="1042"/>
    </location>
</feature>
<evidence type="ECO:0000256" key="7">
    <source>
        <dbReference type="ARBA" id="ARBA00022692"/>
    </source>
</evidence>
<dbReference type="PANTHER" id="PTHR12147">
    <property type="entry name" value="METALLOPEPTIDASE M28 FAMILY MEMBER"/>
    <property type="match status" value="1"/>
</dbReference>
<dbReference type="InterPro" id="IPR048024">
    <property type="entry name" value="Fxna-like_M28_dom"/>
</dbReference>
<evidence type="ECO:0000256" key="12">
    <source>
        <dbReference type="ARBA" id="ARBA00023049"/>
    </source>
</evidence>
<comment type="similarity">
    <text evidence="4 15">Belongs to the peptidase M28 family.</text>
</comment>
<dbReference type="EC" id="3.4.-.-" evidence="15"/>
<evidence type="ECO:0000256" key="11">
    <source>
        <dbReference type="ARBA" id="ARBA00022989"/>
    </source>
</evidence>
<dbReference type="InterPro" id="IPR045175">
    <property type="entry name" value="M28_fam"/>
</dbReference>
<feature type="domain" description="Vacuolar membrane protease transmembrane" evidence="20">
    <location>
        <begin position="476"/>
        <end position="777"/>
    </location>
</feature>
<feature type="transmembrane region" description="Helical" evidence="17">
    <location>
        <begin position="572"/>
        <end position="594"/>
    </location>
</feature>
<feature type="transmembrane region" description="Helical" evidence="17">
    <location>
        <begin position="749"/>
        <end position="767"/>
    </location>
</feature>
<evidence type="ECO:0000259" key="18">
    <source>
        <dbReference type="Pfam" id="PF04389"/>
    </source>
</evidence>
<keyword evidence="14" id="KW-0325">Glycoprotein</keyword>
<keyword evidence="12" id="KW-0482">Metalloprotease</keyword>
<dbReference type="Gene3D" id="3.40.630.10">
    <property type="entry name" value="Zn peptidases"/>
    <property type="match status" value="1"/>
</dbReference>
<evidence type="ECO:0000259" key="19">
    <source>
        <dbReference type="Pfam" id="PF22250"/>
    </source>
</evidence>
<dbReference type="Proteomes" id="UP001320245">
    <property type="component" value="Unassembled WGS sequence"/>
</dbReference>
<evidence type="ECO:0000259" key="20">
    <source>
        <dbReference type="Pfam" id="PF22251"/>
    </source>
</evidence>
<keyword evidence="6 15" id="KW-0645">Protease</keyword>
<feature type="transmembrane region" description="Helical" evidence="17">
    <location>
        <begin position="710"/>
        <end position="729"/>
    </location>
</feature>
<dbReference type="InterPro" id="IPR007484">
    <property type="entry name" value="Peptidase_M28"/>
</dbReference>
<gene>
    <name evidence="21" type="ORF">SLS53_000374</name>
</gene>
<dbReference type="SUPFAM" id="SSF53187">
    <property type="entry name" value="Zn-dependent exopeptidases"/>
    <property type="match status" value="1"/>
</dbReference>
<feature type="compositionally biased region" description="Acidic residues" evidence="16">
    <location>
        <begin position="632"/>
        <end position="647"/>
    </location>
</feature>
<sequence length="1049" mass="116006">MLNPFAFRPAQVTIWTTIVYLALLIPLVIINETVPPLPSSPTPRPGINLTEAWLDLAALTEGYHPYNSHKNDEVRDWLLLRIQQILDENAADWKSETAIGKQPSNYSARALKLSENPPQASGHNVVVFNDLLSNVTVSFGGLPGTRKDGGAQTGDAAYFEGTNIIVYIRGTLDEEGDWWKKRANHRRLPIGQGGVLVNAHYDSVSTGFGATDDGMGVVTVLQLIKYFSTAGHQPKHGIVALLNNGEEDFLYGARAFGNSPLLPFIHTFLNLEGAGAGGRATLFRSSDQEVMSAYAKSPNPFGSVLSSDGFKRGFIKSQTDYVIFNGIYGQRGLDMAFYRPRARYHTKDDDVRHTSRASLWHMLSSSLVTTQDLSSRTFGGEVSDDKGSIVPNGKGSSAVWFDLFGKGFVLFNLRGMFAWTLSLLIATPLILVLLSYLLQNRGKYYYFSNKVNIYEHPGPEPADHEQIHTGGHRGIFRFPLAIIVSGALVFGGAFLLRKVNPYIIHSSEYSVWAMFVSLGYFAFWCIMRGADVARPSALHRGYVSIWLFTLSWAVLILVAASEDRYEVASGYIFVFLQSSLFLTTLIAVLELFALPDVKRYWQQVRDDDEEQDHLEGVPSADDLITPGPGELDGADSDNEAAEDEEEREPPSVLTPLIGRPIRDEDSQGTFTTTYRRSIAAITEAATKKRDTPSTDTDNDEQPWSKDLPTWTWLIQFLLLGPFTIILTAQSGLLLTDATNQTAVEGSAAIVPYVGIAFYTILLILPLMPFMHRITYHIPLFLLWVFAGTLIYNLVAFPFSPNNKYKAFWKQTVNLDTGSSVVTFGGVEKYLRLIIADLPSAAGRDIFCHKSTVRAGVSDCVYDGTDIPPNVANNIMEGIPPSKGYDKLVSLDVARGTQPDGQARATFTINAKNTKSCNLKFARPIKRFTVAGGTDWDDRFGTIPQGGIDQILLWRRDWNKTWEVDVYWDVEAASQRLNHQEFGDDGYPQNDELKARAAGGLDGNITCIWSDINTPGTIPALDEAINYAPDWAVISKFAPGLVEGSKSFLV</sequence>
<keyword evidence="8 15" id="KW-0479">Metal-binding</keyword>
<evidence type="ECO:0000256" key="1">
    <source>
        <dbReference type="ARBA" id="ARBA00001947"/>
    </source>
</evidence>
<evidence type="ECO:0000256" key="2">
    <source>
        <dbReference type="ARBA" id="ARBA00003273"/>
    </source>
</evidence>
<evidence type="ECO:0000256" key="9">
    <source>
        <dbReference type="ARBA" id="ARBA00022801"/>
    </source>
</evidence>
<feature type="transmembrane region" description="Helical" evidence="17">
    <location>
        <begin position="416"/>
        <end position="438"/>
    </location>
</feature>
<reference evidence="21 22" key="1">
    <citation type="journal article" date="2023" name="PLoS ONE">
        <title>Cytospora paraplurivora sp. nov. isolated from orchards with fruit tree decline syndrome in Ontario, Canada.</title>
        <authorList>
            <person name="Ilyukhin E."/>
            <person name="Nguyen H.D.T."/>
            <person name="Castle A.J."/>
            <person name="Ellouze W."/>
        </authorList>
    </citation>
    <scope>NUCLEOTIDE SEQUENCE [LARGE SCALE GENOMIC DNA]</scope>
    <source>
        <strain evidence="21 22">FDS-564</strain>
    </source>
</reference>
<organism evidence="21 22">
    <name type="scientific">Cytospora paraplurivora</name>
    <dbReference type="NCBI Taxonomy" id="2898453"/>
    <lineage>
        <taxon>Eukaryota</taxon>
        <taxon>Fungi</taxon>
        <taxon>Dikarya</taxon>
        <taxon>Ascomycota</taxon>
        <taxon>Pezizomycotina</taxon>
        <taxon>Sordariomycetes</taxon>
        <taxon>Sordariomycetidae</taxon>
        <taxon>Diaporthales</taxon>
        <taxon>Cytosporaceae</taxon>
        <taxon>Cytospora</taxon>
    </lineage>
</organism>
<feature type="region of interest" description="Disordered" evidence="16">
    <location>
        <begin position="608"/>
        <end position="667"/>
    </location>
</feature>
<dbReference type="GO" id="GO:0008235">
    <property type="term" value="F:metalloexopeptidase activity"/>
    <property type="evidence" value="ECO:0007669"/>
    <property type="project" value="InterPro"/>
</dbReference>
<evidence type="ECO:0000256" key="5">
    <source>
        <dbReference type="ARBA" id="ARBA00022554"/>
    </source>
</evidence>
<feature type="transmembrane region" description="Helical" evidence="17">
    <location>
        <begin position="478"/>
        <end position="497"/>
    </location>
</feature>
<feature type="transmembrane region" description="Helical" evidence="17">
    <location>
        <begin position="779"/>
        <end position="798"/>
    </location>
</feature>
<evidence type="ECO:0000256" key="4">
    <source>
        <dbReference type="ARBA" id="ARBA00010918"/>
    </source>
</evidence>
<dbReference type="Pfam" id="PF22250">
    <property type="entry name" value="PFF1_C"/>
    <property type="match status" value="1"/>
</dbReference>
<dbReference type="GO" id="GO:0006508">
    <property type="term" value="P:proteolysis"/>
    <property type="evidence" value="ECO:0007669"/>
    <property type="project" value="UniProtKB-KW"/>
</dbReference>
<protein>
    <recommendedName>
        <fullName evidence="15">Peptide hydrolase</fullName>
        <ecNumber evidence="15">3.4.-.-</ecNumber>
    </recommendedName>
</protein>
<evidence type="ECO:0000256" key="6">
    <source>
        <dbReference type="ARBA" id="ARBA00022670"/>
    </source>
</evidence>
<accession>A0AAN9YPV2</accession>
<evidence type="ECO:0000313" key="22">
    <source>
        <dbReference type="Proteomes" id="UP001320245"/>
    </source>
</evidence>
<dbReference type="GO" id="GO:0005774">
    <property type="term" value="C:vacuolar membrane"/>
    <property type="evidence" value="ECO:0007669"/>
    <property type="project" value="UniProtKB-SubCell"/>
</dbReference>
<evidence type="ECO:0000256" key="13">
    <source>
        <dbReference type="ARBA" id="ARBA00023136"/>
    </source>
</evidence>
<dbReference type="FunFam" id="3.40.630.10:FF:000057">
    <property type="entry name" value="Vacuolar membrane protease"/>
    <property type="match status" value="1"/>
</dbReference>
<feature type="transmembrane region" description="Helical" evidence="17">
    <location>
        <begin position="542"/>
        <end position="560"/>
    </location>
</feature>
<comment type="cofactor">
    <cofactor evidence="1">
        <name>Zn(2+)</name>
        <dbReference type="ChEBI" id="CHEBI:29105"/>
    </cofactor>
</comment>
<keyword evidence="22" id="KW-1185">Reference proteome</keyword>
<keyword evidence="7 17" id="KW-0812">Transmembrane</keyword>
<dbReference type="InterPro" id="IPR053975">
    <property type="entry name" value="PFF1_C"/>
</dbReference>
<keyword evidence="5" id="KW-0926">Vacuole</keyword>
<keyword evidence="13 17" id="KW-0472">Membrane</keyword>
<dbReference type="CDD" id="cd03875">
    <property type="entry name" value="M28_Fxna_like"/>
    <property type="match status" value="1"/>
</dbReference>
<evidence type="ECO:0000313" key="21">
    <source>
        <dbReference type="EMBL" id="KAK7749795.1"/>
    </source>
</evidence>
<dbReference type="PANTHER" id="PTHR12147:SF58">
    <property type="entry name" value="VACUOLAR MEMBRANE PROTEASE"/>
    <property type="match status" value="1"/>
</dbReference>
<comment type="function">
    <text evidence="2">May be involved in vacuolar sorting and osmoregulation.</text>
</comment>
<evidence type="ECO:0000256" key="15">
    <source>
        <dbReference type="RuleBase" id="RU361240"/>
    </source>
</evidence>
<dbReference type="Pfam" id="PF22251">
    <property type="entry name" value="PFF1_TM"/>
    <property type="match status" value="1"/>
</dbReference>
<evidence type="ECO:0000256" key="16">
    <source>
        <dbReference type="SAM" id="MobiDB-lite"/>
    </source>
</evidence>
<comment type="subcellular location">
    <subcellularLocation>
        <location evidence="3">Vacuole membrane</location>
        <topology evidence="3">Multi-pass membrane protein</topology>
    </subcellularLocation>
</comment>
<keyword evidence="11 17" id="KW-1133">Transmembrane helix</keyword>
<feature type="transmembrane region" description="Helical" evidence="17">
    <location>
        <begin position="12"/>
        <end position="30"/>
    </location>
</feature>
<comment type="caution">
    <text evidence="21">The sequence shown here is derived from an EMBL/GenBank/DDBJ whole genome shotgun (WGS) entry which is preliminary data.</text>
</comment>
<dbReference type="EMBL" id="JAJSPL020000001">
    <property type="protein sequence ID" value="KAK7749795.1"/>
    <property type="molecule type" value="Genomic_DNA"/>
</dbReference>